<protein>
    <recommendedName>
        <fullName evidence="3">histidine kinase</fullName>
        <ecNumber evidence="3">2.7.13.3</ecNumber>
    </recommendedName>
</protein>
<feature type="domain" description="HAMP" evidence="16">
    <location>
        <begin position="181"/>
        <end position="232"/>
    </location>
</feature>
<keyword evidence="7 14" id="KW-0812">Transmembrane</keyword>
<dbReference type="PROSITE" id="PS50109">
    <property type="entry name" value="HIS_KIN"/>
    <property type="match status" value="1"/>
</dbReference>
<evidence type="ECO:0000256" key="3">
    <source>
        <dbReference type="ARBA" id="ARBA00012438"/>
    </source>
</evidence>
<evidence type="ECO:0000256" key="8">
    <source>
        <dbReference type="ARBA" id="ARBA00022741"/>
    </source>
</evidence>
<dbReference type="RefSeq" id="WP_160986378.1">
    <property type="nucleotide sequence ID" value="NZ_WVTD01000009.1"/>
</dbReference>
<keyword evidence="4" id="KW-1003">Cell membrane</keyword>
<keyword evidence="12" id="KW-0902">Two-component regulatory system</keyword>
<keyword evidence="10" id="KW-0067">ATP-binding</keyword>
<reference evidence="17 18" key="1">
    <citation type="submission" date="2019-12" db="EMBL/GenBank/DDBJ databases">
        <authorList>
            <person name="Feng G."/>
            <person name="Zhu H."/>
        </authorList>
    </citation>
    <scope>NUCLEOTIDE SEQUENCE [LARGE SCALE GENOMIC DNA]</scope>
    <source>
        <strain evidence="17 18">FGD1</strain>
    </source>
</reference>
<dbReference type="SMART" id="SM00387">
    <property type="entry name" value="HATPase_c"/>
    <property type="match status" value="1"/>
</dbReference>
<keyword evidence="9" id="KW-0418">Kinase</keyword>
<evidence type="ECO:0000256" key="9">
    <source>
        <dbReference type="ARBA" id="ARBA00022777"/>
    </source>
</evidence>
<evidence type="ECO:0000256" key="12">
    <source>
        <dbReference type="ARBA" id="ARBA00023012"/>
    </source>
</evidence>
<evidence type="ECO:0000256" key="6">
    <source>
        <dbReference type="ARBA" id="ARBA00022679"/>
    </source>
</evidence>
<dbReference type="PANTHER" id="PTHR44936:SF5">
    <property type="entry name" value="SENSOR HISTIDINE KINASE ENVZ"/>
    <property type="match status" value="1"/>
</dbReference>
<dbReference type="InterPro" id="IPR050980">
    <property type="entry name" value="2C_sensor_his_kinase"/>
</dbReference>
<dbReference type="SUPFAM" id="SSF158472">
    <property type="entry name" value="HAMP domain-like"/>
    <property type="match status" value="1"/>
</dbReference>
<name>A0A7X4K762_9SPHN</name>
<dbReference type="SUPFAM" id="SSF55874">
    <property type="entry name" value="ATPase domain of HSP90 chaperone/DNA topoisomerase II/histidine kinase"/>
    <property type="match status" value="1"/>
</dbReference>
<evidence type="ECO:0000313" key="18">
    <source>
        <dbReference type="Proteomes" id="UP000465810"/>
    </source>
</evidence>
<evidence type="ECO:0000313" key="17">
    <source>
        <dbReference type="EMBL" id="MYL98751.1"/>
    </source>
</evidence>
<evidence type="ECO:0000256" key="10">
    <source>
        <dbReference type="ARBA" id="ARBA00022840"/>
    </source>
</evidence>
<dbReference type="InterPro" id="IPR003660">
    <property type="entry name" value="HAMP_dom"/>
</dbReference>
<dbReference type="Gene3D" id="1.10.287.130">
    <property type="match status" value="1"/>
</dbReference>
<keyword evidence="13 14" id="KW-0472">Membrane</keyword>
<dbReference type="Pfam" id="PF02518">
    <property type="entry name" value="HATPase_c"/>
    <property type="match status" value="1"/>
</dbReference>
<dbReference type="InterPro" id="IPR036890">
    <property type="entry name" value="HATPase_C_sf"/>
</dbReference>
<dbReference type="PROSITE" id="PS50885">
    <property type="entry name" value="HAMP"/>
    <property type="match status" value="1"/>
</dbReference>
<comment type="caution">
    <text evidence="17">The sequence shown here is derived from an EMBL/GenBank/DDBJ whole genome shotgun (WGS) entry which is preliminary data.</text>
</comment>
<dbReference type="InterPro" id="IPR004358">
    <property type="entry name" value="Sig_transdc_His_kin-like_C"/>
</dbReference>
<dbReference type="EC" id="2.7.13.3" evidence="3"/>
<dbReference type="InterPro" id="IPR005467">
    <property type="entry name" value="His_kinase_dom"/>
</dbReference>
<dbReference type="GO" id="GO:0005524">
    <property type="term" value="F:ATP binding"/>
    <property type="evidence" value="ECO:0007669"/>
    <property type="project" value="UniProtKB-KW"/>
</dbReference>
<gene>
    <name evidence="17" type="ORF">GR702_13365</name>
</gene>
<comment type="catalytic activity">
    <reaction evidence="1">
        <text>ATP + protein L-histidine = ADP + protein N-phospho-L-histidine.</text>
        <dbReference type="EC" id="2.7.13.3"/>
    </reaction>
</comment>
<dbReference type="SUPFAM" id="SSF47384">
    <property type="entry name" value="Homodimeric domain of signal transducing histidine kinase"/>
    <property type="match status" value="1"/>
</dbReference>
<dbReference type="InterPro" id="IPR036097">
    <property type="entry name" value="HisK_dim/P_sf"/>
</dbReference>
<dbReference type="SMART" id="SM00304">
    <property type="entry name" value="HAMP"/>
    <property type="match status" value="1"/>
</dbReference>
<evidence type="ECO:0000256" key="1">
    <source>
        <dbReference type="ARBA" id="ARBA00000085"/>
    </source>
</evidence>
<feature type="transmembrane region" description="Helical" evidence="14">
    <location>
        <begin position="162"/>
        <end position="180"/>
    </location>
</feature>
<comment type="subcellular location">
    <subcellularLocation>
        <location evidence="2">Cell inner membrane</location>
        <topology evidence="2">Multi-pass membrane protein</topology>
    </subcellularLocation>
</comment>
<dbReference type="GO" id="GO:0000155">
    <property type="term" value="F:phosphorelay sensor kinase activity"/>
    <property type="evidence" value="ECO:0007669"/>
    <property type="project" value="InterPro"/>
</dbReference>
<dbReference type="EMBL" id="WVTD01000009">
    <property type="protein sequence ID" value="MYL98751.1"/>
    <property type="molecule type" value="Genomic_DNA"/>
</dbReference>
<accession>A0A7X4K762</accession>
<dbReference type="GO" id="GO:0005886">
    <property type="term" value="C:plasma membrane"/>
    <property type="evidence" value="ECO:0007669"/>
    <property type="project" value="UniProtKB-SubCell"/>
</dbReference>
<evidence type="ECO:0000256" key="14">
    <source>
        <dbReference type="SAM" id="Phobius"/>
    </source>
</evidence>
<sequence length="441" mass="48667">MLRRCVALFRRMGLPERLLAVLVLVLLVEFAANCFLFDRVNSFELRRDDAERIAENLVLARRTMERSSAAERSAVAQVLSTDRFRLVWTAPDGRRRGSLGLSNLRAQVVGIEPEMALADLELHLEELPGQGNIGGSFRLSDQTVVRFHTHANAAWKLTAGRIASLVLPTLLLIALAWVLLRTTLRPLRNLIEATRHLGSGQPRPVPEQGPDELRDLIRALNEMQQRIHQSLVDRTQTMLAIGHDLKTPLSRMRLRLDDESVNPEVREGLTHDIDEMRMLLDSLQAYVDSDGRTIPVELIDIAVMAETLVDTAADHGADATYAGVPSLEVRVRPVPIRRALSNLIENAVHYGGSARVTVQRDGDFAVVVVEDTGPGIPEHRICDALQPFVRLDSARARDTAGMGLGLPIVAKAVGMEDGTLDLENRASGGLRATVRLPLRTA</sequence>
<evidence type="ECO:0000256" key="5">
    <source>
        <dbReference type="ARBA" id="ARBA00022553"/>
    </source>
</evidence>
<keyword evidence="18" id="KW-1185">Reference proteome</keyword>
<evidence type="ECO:0000256" key="7">
    <source>
        <dbReference type="ARBA" id="ARBA00022692"/>
    </source>
</evidence>
<dbReference type="PRINTS" id="PR00344">
    <property type="entry name" value="BCTRLSENSOR"/>
</dbReference>
<dbReference type="CDD" id="cd06225">
    <property type="entry name" value="HAMP"/>
    <property type="match status" value="1"/>
</dbReference>
<evidence type="ECO:0000256" key="2">
    <source>
        <dbReference type="ARBA" id="ARBA00004429"/>
    </source>
</evidence>
<keyword evidence="8" id="KW-0547">Nucleotide-binding</keyword>
<evidence type="ECO:0000256" key="4">
    <source>
        <dbReference type="ARBA" id="ARBA00022519"/>
    </source>
</evidence>
<keyword evidence="6" id="KW-0808">Transferase</keyword>
<feature type="domain" description="Histidine kinase" evidence="15">
    <location>
        <begin position="240"/>
        <end position="440"/>
    </location>
</feature>
<dbReference type="PANTHER" id="PTHR44936">
    <property type="entry name" value="SENSOR PROTEIN CREC"/>
    <property type="match status" value="1"/>
</dbReference>
<dbReference type="Gene3D" id="3.30.565.10">
    <property type="entry name" value="Histidine kinase-like ATPase, C-terminal domain"/>
    <property type="match status" value="1"/>
</dbReference>
<organism evidence="17 18">
    <name type="scientific">Novosphingobium silvae</name>
    <dbReference type="NCBI Taxonomy" id="2692619"/>
    <lineage>
        <taxon>Bacteria</taxon>
        <taxon>Pseudomonadati</taxon>
        <taxon>Pseudomonadota</taxon>
        <taxon>Alphaproteobacteria</taxon>
        <taxon>Sphingomonadales</taxon>
        <taxon>Sphingomonadaceae</taxon>
        <taxon>Novosphingobium</taxon>
    </lineage>
</organism>
<proteinExistence type="predicted"/>
<dbReference type="Proteomes" id="UP000465810">
    <property type="component" value="Unassembled WGS sequence"/>
</dbReference>
<keyword evidence="5" id="KW-0597">Phosphoprotein</keyword>
<dbReference type="AlphaFoldDB" id="A0A7X4K762"/>
<evidence type="ECO:0000259" key="16">
    <source>
        <dbReference type="PROSITE" id="PS50885"/>
    </source>
</evidence>
<dbReference type="InterPro" id="IPR003594">
    <property type="entry name" value="HATPase_dom"/>
</dbReference>
<dbReference type="Pfam" id="PF00672">
    <property type="entry name" value="HAMP"/>
    <property type="match status" value="1"/>
</dbReference>
<evidence type="ECO:0000256" key="11">
    <source>
        <dbReference type="ARBA" id="ARBA00022989"/>
    </source>
</evidence>
<evidence type="ECO:0000259" key="15">
    <source>
        <dbReference type="PROSITE" id="PS50109"/>
    </source>
</evidence>
<keyword evidence="11 14" id="KW-1133">Transmembrane helix</keyword>
<evidence type="ECO:0000256" key="13">
    <source>
        <dbReference type="ARBA" id="ARBA00023136"/>
    </source>
</evidence>
<keyword evidence="4" id="KW-0997">Cell inner membrane</keyword>